<dbReference type="AlphaFoldDB" id="A0A0E9QNG3"/>
<evidence type="ECO:0000313" key="1">
    <source>
        <dbReference type="EMBL" id="JAH18461.1"/>
    </source>
</evidence>
<reference evidence="1" key="2">
    <citation type="journal article" date="2015" name="Fish Shellfish Immunol.">
        <title>Early steps in the European eel (Anguilla anguilla)-Vibrio vulnificus interaction in the gills: Role of the RtxA13 toxin.</title>
        <authorList>
            <person name="Callol A."/>
            <person name="Pajuelo D."/>
            <person name="Ebbesson L."/>
            <person name="Teles M."/>
            <person name="MacKenzie S."/>
            <person name="Amaro C."/>
        </authorList>
    </citation>
    <scope>NUCLEOTIDE SEQUENCE</scope>
</reference>
<dbReference type="EMBL" id="GBXM01090116">
    <property type="protein sequence ID" value="JAH18461.1"/>
    <property type="molecule type" value="Transcribed_RNA"/>
</dbReference>
<proteinExistence type="predicted"/>
<name>A0A0E9QNG3_ANGAN</name>
<accession>A0A0E9QNG3</accession>
<protein>
    <submittedName>
        <fullName evidence="1">Uncharacterized protein</fullName>
    </submittedName>
</protein>
<organism evidence="1">
    <name type="scientific">Anguilla anguilla</name>
    <name type="common">European freshwater eel</name>
    <name type="synonym">Muraena anguilla</name>
    <dbReference type="NCBI Taxonomy" id="7936"/>
    <lineage>
        <taxon>Eukaryota</taxon>
        <taxon>Metazoa</taxon>
        <taxon>Chordata</taxon>
        <taxon>Craniata</taxon>
        <taxon>Vertebrata</taxon>
        <taxon>Euteleostomi</taxon>
        <taxon>Actinopterygii</taxon>
        <taxon>Neopterygii</taxon>
        <taxon>Teleostei</taxon>
        <taxon>Anguilliformes</taxon>
        <taxon>Anguillidae</taxon>
        <taxon>Anguilla</taxon>
    </lineage>
</organism>
<reference evidence="1" key="1">
    <citation type="submission" date="2014-11" db="EMBL/GenBank/DDBJ databases">
        <authorList>
            <person name="Amaro Gonzalez C."/>
        </authorList>
    </citation>
    <scope>NUCLEOTIDE SEQUENCE</scope>
</reference>
<sequence>MLSFVFFPLFFFLLSSVYQAG</sequence>